<comment type="caution">
    <text evidence="2">The sequence shown here is derived from an EMBL/GenBank/DDBJ whole genome shotgun (WGS) entry which is preliminary data.</text>
</comment>
<gene>
    <name evidence="2" type="ORF">CKO25_15085</name>
</gene>
<keyword evidence="1" id="KW-0812">Transmembrane</keyword>
<name>A0A9X1B9G9_9GAMM</name>
<feature type="transmembrane region" description="Helical" evidence="1">
    <location>
        <begin position="20"/>
        <end position="38"/>
    </location>
</feature>
<feature type="transmembrane region" description="Helical" evidence="1">
    <location>
        <begin position="87"/>
        <end position="110"/>
    </location>
</feature>
<sequence>MRFNVTATEIKKANVPHELFLTNLIGNHILLAVALGGLAGSFPWVMILVPLISFSILGYTLWRAKRAFTTDTWYVMCHWQVCAKRSVVFLAMLSLLLVAMLLGWIGYAYGGMMKEAVLALVIGVGILPVMGTILVLIMFESDALYHANQAKLPAWVVQRFPNGAAEVIEETVPASHPAA</sequence>
<keyword evidence="1" id="KW-0472">Membrane</keyword>
<organism evidence="2 3">
    <name type="scientific">Thiocapsa imhoffii</name>
    <dbReference type="NCBI Taxonomy" id="382777"/>
    <lineage>
        <taxon>Bacteria</taxon>
        <taxon>Pseudomonadati</taxon>
        <taxon>Pseudomonadota</taxon>
        <taxon>Gammaproteobacteria</taxon>
        <taxon>Chromatiales</taxon>
        <taxon>Chromatiaceae</taxon>
        <taxon>Thiocapsa</taxon>
    </lineage>
</organism>
<feature type="transmembrane region" description="Helical" evidence="1">
    <location>
        <begin position="116"/>
        <end position="139"/>
    </location>
</feature>
<reference evidence="2 3" key="1">
    <citation type="journal article" date="2020" name="Microorganisms">
        <title>Osmotic Adaptation and Compatible Solute Biosynthesis of Phototrophic Bacteria as Revealed from Genome Analyses.</title>
        <authorList>
            <person name="Imhoff J.F."/>
            <person name="Rahn T."/>
            <person name="Kunzel S."/>
            <person name="Keller A."/>
            <person name="Neulinger S.C."/>
        </authorList>
    </citation>
    <scope>NUCLEOTIDE SEQUENCE [LARGE SCALE GENOMIC DNA]</scope>
    <source>
        <strain evidence="2 3">DSM 21303</strain>
    </source>
</reference>
<accession>A0A9X1B9G9</accession>
<protein>
    <submittedName>
        <fullName evidence="2">Uncharacterized protein</fullName>
    </submittedName>
</protein>
<feature type="transmembrane region" description="Helical" evidence="1">
    <location>
        <begin position="44"/>
        <end position="62"/>
    </location>
</feature>
<evidence type="ECO:0000256" key="1">
    <source>
        <dbReference type="SAM" id="Phobius"/>
    </source>
</evidence>
<dbReference type="Proteomes" id="UP001138802">
    <property type="component" value="Unassembled WGS sequence"/>
</dbReference>
<dbReference type="AlphaFoldDB" id="A0A9X1B9G9"/>
<proteinExistence type="predicted"/>
<keyword evidence="1" id="KW-1133">Transmembrane helix</keyword>
<dbReference type="EMBL" id="NRSD01000017">
    <property type="protein sequence ID" value="MBK1645949.1"/>
    <property type="molecule type" value="Genomic_DNA"/>
</dbReference>
<keyword evidence="3" id="KW-1185">Reference proteome</keyword>
<dbReference type="RefSeq" id="WP_200388758.1">
    <property type="nucleotide sequence ID" value="NZ_NRSD01000017.1"/>
</dbReference>
<evidence type="ECO:0000313" key="3">
    <source>
        <dbReference type="Proteomes" id="UP001138802"/>
    </source>
</evidence>
<evidence type="ECO:0000313" key="2">
    <source>
        <dbReference type="EMBL" id="MBK1645949.1"/>
    </source>
</evidence>